<dbReference type="AlphaFoldDB" id="A0A1J0EL33"/>
<organism evidence="2 3">
    <name type="scientific">Pseudomonas frederiksbergensis</name>
    <dbReference type="NCBI Taxonomy" id="104087"/>
    <lineage>
        <taxon>Bacteria</taxon>
        <taxon>Pseudomonadati</taxon>
        <taxon>Pseudomonadota</taxon>
        <taxon>Gammaproteobacteria</taxon>
        <taxon>Pseudomonadales</taxon>
        <taxon>Pseudomonadaceae</taxon>
        <taxon>Pseudomonas</taxon>
    </lineage>
</organism>
<feature type="chain" id="PRO_5009610905" evidence="1">
    <location>
        <begin position="24"/>
        <end position="230"/>
    </location>
</feature>
<evidence type="ECO:0000256" key="1">
    <source>
        <dbReference type="SAM" id="SignalP"/>
    </source>
</evidence>
<name>A0A1J0EL33_9PSED</name>
<dbReference type="Proteomes" id="UP000182567">
    <property type="component" value="Chromosome"/>
</dbReference>
<evidence type="ECO:0000313" key="3">
    <source>
        <dbReference type="Proteomes" id="UP000182567"/>
    </source>
</evidence>
<evidence type="ECO:0000313" key="2">
    <source>
        <dbReference type="EMBL" id="APC16834.1"/>
    </source>
</evidence>
<accession>A0A1J0EL33</accession>
<keyword evidence="1" id="KW-0732">Signal</keyword>
<dbReference type="EMBL" id="CP017886">
    <property type="protein sequence ID" value="APC16834.1"/>
    <property type="molecule type" value="Genomic_DNA"/>
</dbReference>
<proteinExistence type="predicted"/>
<sequence>MSPIFKLVLSMLLMPLINQTTYATVVKDETPWPSDPSVQPRSLVTIPMGKRPIFIFAFVHDDVPESRFQSIYPAHFLPMVKELKIATGRDVSVKFIRKTPPYTSYVYRGENQTSYDGWKALGEHYRDNNNLPFGRTTKFLLLTNDWMNSHTLGITAEGQQFGLATVASQQIVGHEVGHMLTAQHELSEIRYNGWLCETFMIPKVNPLYSSCFVYTDPNRARINNFLADTP</sequence>
<reference evidence="3" key="1">
    <citation type="submission" date="2016-10" db="EMBL/GenBank/DDBJ databases">
        <title>Pseudomonas frederiksbergensis ERGS4:02 complete genome.</title>
        <authorList>
            <person name="Kumar R."/>
            <person name="Acharya V."/>
            <person name="Singh D."/>
        </authorList>
    </citation>
    <scope>NUCLEOTIDE SEQUENCE [LARGE SCALE GENOMIC DNA]</scope>
    <source>
        <strain evidence="3">ERGS4:02</strain>
    </source>
</reference>
<protein>
    <submittedName>
        <fullName evidence="2">Uncharacterized protein</fullName>
    </submittedName>
</protein>
<gene>
    <name evidence="2" type="ORF">BLL42_14235</name>
</gene>
<feature type="signal peptide" evidence="1">
    <location>
        <begin position="1"/>
        <end position="23"/>
    </location>
</feature>